<name>A0A0C9WCQ2_9AGAM</name>
<dbReference type="OrthoDB" id="3253976at2759"/>
<keyword evidence="2" id="KW-1185">Reference proteome</keyword>
<sequence length="269" mass="29753">MANLIRSPKSGNDWSKNELLAYNIAITPVSPDQFFRSGADPSLDHMDPALLTAPPGADDPGLSNVTTEYLGYLDLATSATQESLIDDFSAQTLKLLGFNERHIIISTRYVIPLTICGESNRSAQTDVCLLYRPTLILLVLVQDNTFSNYTDAESQVVAEAIAAFQFNNSKREGKGLPRLNHMTIPCITMSGTRPTFYLVPVTEELSTAVITGQYPATETQVWKCVTVAGDTRRDSEGMGDTAYRKLALRRFLAFKTLAKSRWQKILEGY</sequence>
<dbReference type="Proteomes" id="UP000053820">
    <property type="component" value="Unassembled WGS sequence"/>
</dbReference>
<proteinExistence type="predicted"/>
<evidence type="ECO:0000313" key="2">
    <source>
        <dbReference type="Proteomes" id="UP000053820"/>
    </source>
</evidence>
<dbReference type="AlphaFoldDB" id="A0A0C9WCQ2"/>
<dbReference type="EMBL" id="KN839856">
    <property type="protein sequence ID" value="KIJ62346.1"/>
    <property type="molecule type" value="Genomic_DNA"/>
</dbReference>
<protein>
    <submittedName>
        <fullName evidence="1">Uncharacterized protein</fullName>
    </submittedName>
</protein>
<accession>A0A0C9WCQ2</accession>
<organism evidence="1 2">
    <name type="scientific">Hydnomerulius pinastri MD-312</name>
    <dbReference type="NCBI Taxonomy" id="994086"/>
    <lineage>
        <taxon>Eukaryota</taxon>
        <taxon>Fungi</taxon>
        <taxon>Dikarya</taxon>
        <taxon>Basidiomycota</taxon>
        <taxon>Agaricomycotina</taxon>
        <taxon>Agaricomycetes</taxon>
        <taxon>Agaricomycetidae</taxon>
        <taxon>Boletales</taxon>
        <taxon>Boletales incertae sedis</taxon>
        <taxon>Leucogyrophana</taxon>
    </lineage>
</organism>
<gene>
    <name evidence="1" type="ORF">HYDPIDRAFT_94729</name>
</gene>
<reference evidence="1 2" key="1">
    <citation type="submission" date="2014-04" db="EMBL/GenBank/DDBJ databases">
        <title>Evolutionary Origins and Diversification of the Mycorrhizal Mutualists.</title>
        <authorList>
            <consortium name="DOE Joint Genome Institute"/>
            <consortium name="Mycorrhizal Genomics Consortium"/>
            <person name="Kohler A."/>
            <person name="Kuo A."/>
            <person name="Nagy L.G."/>
            <person name="Floudas D."/>
            <person name="Copeland A."/>
            <person name="Barry K.W."/>
            <person name="Cichocki N."/>
            <person name="Veneault-Fourrey C."/>
            <person name="LaButti K."/>
            <person name="Lindquist E.A."/>
            <person name="Lipzen A."/>
            <person name="Lundell T."/>
            <person name="Morin E."/>
            <person name="Murat C."/>
            <person name="Riley R."/>
            <person name="Ohm R."/>
            <person name="Sun H."/>
            <person name="Tunlid A."/>
            <person name="Henrissat B."/>
            <person name="Grigoriev I.V."/>
            <person name="Hibbett D.S."/>
            <person name="Martin F."/>
        </authorList>
    </citation>
    <scope>NUCLEOTIDE SEQUENCE [LARGE SCALE GENOMIC DNA]</scope>
    <source>
        <strain evidence="1 2">MD-312</strain>
    </source>
</reference>
<evidence type="ECO:0000313" key="1">
    <source>
        <dbReference type="EMBL" id="KIJ62346.1"/>
    </source>
</evidence>
<dbReference type="HOGENOM" id="CLU_078038_0_0_1"/>